<sequence>MFDYKIVENKLNQALALVNDILSDNQTESIQSYIKAGEWNLAVETLCDILISDELPVNLKTYNLLEEAGVVLNMDRETWELLKVQINA</sequence>
<gene>
    <name evidence="1" type="ORF">H6G72_23905</name>
</gene>
<protein>
    <submittedName>
        <fullName evidence="1">MafI family immunity protein</fullName>
    </submittedName>
</protein>
<keyword evidence="2" id="KW-1185">Reference proteome</keyword>
<accession>A0ABR8EL58</accession>
<dbReference type="EMBL" id="JACJSK010000048">
    <property type="protein sequence ID" value="MBD2546824.1"/>
    <property type="molecule type" value="Genomic_DNA"/>
</dbReference>
<reference evidence="1 2" key="1">
    <citation type="journal article" date="2020" name="ISME J.">
        <title>Comparative genomics reveals insights into cyanobacterial evolution and habitat adaptation.</title>
        <authorList>
            <person name="Chen M.Y."/>
            <person name="Teng W.K."/>
            <person name="Zhao L."/>
            <person name="Hu C.X."/>
            <person name="Zhou Y.K."/>
            <person name="Han B.P."/>
            <person name="Song L.R."/>
            <person name="Shu W.S."/>
        </authorList>
    </citation>
    <scope>NUCLEOTIDE SEQUENCE [LARGE SCALE GENOMIC DNA]</scope>
    <source>
        <strain evidence="1 2">FACHB-1370</strain>
    </source>
</reference>
<dbReference type="RefSeq" id="WP_190880114.1">
    <property type="nucleotide sequence ID" value="NZ_JACJSK010000048.1"/>
</dbReference>
<comment type="caution">
    <text evidence="1">The sequence shown here is derived from an EMBL/GenBank/DDBJ whole genome shotgun (WGS) entry which is preliminary data.</text>
</comment>
<evidence type="ECO:0000313" key="1">
    <source>
        <dbReference type="EMBL" id="MBD2546824.1"/>
    </source>
</evidence>
<organism evidence="1 2">
    <name type="scientific">Planktothricoides raciborskii FACHB-1370</name>
    <dbReference type="NCBI Taxonomy" id="2949576"/>
    <lineage>
        <taxon>Bacteria</taxon>
        <taxon>Bacillati</taxon>
        <taxon>Cyanobacteriota</taxon>
        <taxon>Cyanophyceae</taxon>
        <taxon>Oscillatoriophycideae</taxon>
        <taxon>Oscillatoriales</taxon>
        <taxon>Oscillatoriaceae</taxon>
        <taxon>Planktothricoides</taxon>
    </lineage>
</organism>
<dbReference type="InterPro" id="IPR047880">
    <property type="entry name" value="MafI-like"/>
</dbReference>
<dbReference type="Proteomes" id="UP000641954">
    <property type="component" value="Unassembled WGS sequence"/>
</dbReference>
<proteinExistence type="predicted"/>
<evidence type="ECO:0000313" key="2">
    <source>
        <dbReference type="Proteomes" id="UP000641954"/>
    </source>
</evidence>
<dbReference type="NCBIfam" id="NF033691">
    <property type="entry name" value="immunity_MafI"/>
    <property type="match status" value="1"/>
</dbReference>
<name>A0ABR8EL58_9CYAN</name>